<dbReference type="Proteomes" id="UP000616885">
    <property type="component" value="Unassembled WGS sequence"/>
</dbReference>
<dbReference type="InterPro" id="IPR009688">
    <property type="entry name" value="FAM210A/B-like_dom"/>
</dbReference>
<evidence type="ECO:0000313" key="3">
    <source>
        <dbReference type="EMBL" id="KAF9755048.1"/>
    </source>
</evidence>
<feature type="domain" description="DUF1279" evidence="2">
    <location>
        <begin position="154"/>
        <end position="219"/>
    </location>
</feature>
<reference evidence="3" key="1">
    <citation type="submission" date="2020-10" db="EMBL/GenBank/DDBJ databases">
        <title>High-Quality Genome Resource of Clonostachys rosea strain S41 by Oxford Nanopore Long-Read Sequencing.</title>
        <authorList>
            <person name="Wang H."/>
        </authorList>
    </citation>
    <scope>NUCLEOTIDE SEQUENCE</scope>
    <source>
        <strain evidence="3">S41</strain>
    </source>
</reference>
<dbReference type="Pfam" id="PF06916">
    <property type="entry name" value="FAM210A-B_dom"/>
    <property type="match status" value="1"/>
</dbReference>
<keyword evidence="1" id="KW-0812">Transmembrane</keyword>
<gene>
    <name evidence="3" type="ORF">IM811_010489</name>
</gene>
<dbReference type="EMBL" id="JADCTT010000003">
    <property type="protein sequence ID" value="KAF9755048.1"/>
    <property type="molecule type" value="Genomic_DNA"/>
</dbReference>
<name>A0A8H7NFQ3_BIOOC</name>
<proteinExistence type="predicted"/>
<organism evidence="3 4">
    <name type="scientific">Bionectria ochroleuca</name>
    <name type="common">Gliocladium roseum</name>
    <dbReference type="NCBI Taxonomy" id="29856"/>
    <lineage>
        <taxon>Eukaryota</taxon>
        <taxon>Fungi</taxon>
        <taxon>Dikarya</taxon>
        <taxon>Ascomycota</taxon>
        <taxon>Pezizomycotina</taxon>
        <taxon>Sordariomycetes</taxon>
        <taxon>Hypocreomycetidae</taxon>
        <taxon>Hypocreales</taxon>
        <taxon>Bionectriaceae</taxon>
        <taxon>Clonostachys</taxon>
    </lineage>
</organism>
<accession>A0A8H7NFQ3</accession>
<comment type="caution">
    <text evidence="3">The sequence shown here is derived from an EMBL/GenBank/DDBJ whole genome shotgun (WGS) entry which is preliminary data.</text>
</comment>
<evidence type="ECO:0000256" key="1">
    <source>
        <dbReference type="SAM" id="Phobius"/>
    </source>
</evidence>
<keyword evidence="1" id="KW-1133">Transmembrane helix</keyword>
<keyword evidence="1" id="KW-0472">Membrane</keyword>
<protein>
    <recommendedName>
        <fullName evidence="2">DUF1279 domain-containing protein</fullName>
    </recommendedName>
</protein>
<dbReference type="AlphaFoldDB" id="A0A8H7NFQ3"/>
<feature type="transmembrane region" description="Helical" evidence="1">
    <location>
        <begin position="165"/>
        <end position="185"/>
    </location>
</feature>
<evidence type="ECO:0000313" key="4">
    <source>
        <dbReference type="Proteomes" id="UP000616885"/>
    </source>
</evidence>
<evidence type="ECO:0000259" key="2">
    <source>
        <dbReference type="Pfam" id="PF06916"/>
    </source>
</evidence>
<sequence length="277" mass="29892">MNGMAECAASSSGSPDTDLWNTLIRKGSVLVERGYPDIAATTRSIAIDSRLRHVASLDRSSASAVAIAEAATSGLGAYLEEVVELTAVASFFTDRCEGIQRRSEPSTSAAWEANSLHTQHRIAAGTTARISTYFVAEECGGAAEVKESLSLSDRFKKLTREYGRAAVGVYFLLSILDMPFFFLLVQAVGTEKIAYVEHKVVSAITTFIPESVQQSFSSAWSAVMGIFKGKKDAASEAPVEGWVLRKLKSGPATTPVWQHSLRLHTPSTRASSLYGFR</sequence>